<organism evidence="1 2">
    <name type="scientific">Nicotiana tabacum</name>
    <name type="common">Common tobacco</name>
    <dbReference type="NCBI Taxonomy" id="4097"/>
    <lineage>
        <taxon>Eukaryota</taxon>
        <taxon>Viridiplantae</taxon>
        <taxon>Streptophyta</taxon>
        <taxon>Embryophyta</taxon>
        <taxon>Tracheophyta</taxon>
        <taxon>Spermatophyta</taxon>
        <taxon>Magnoliopsida</taxon>
        <taxon>eudicotyledons</taxon>
        <taxon>Gunneridae</taxon>
        <taxon>Pentapetalae</taxon>
        <taxon>asterids</taxon>
        <taxon>lamiids</taxon>
        <taxon>Solanales</taxon>
        <taxon>Solanaceae</taxon>
        <taxon>Nicotianoideae</taxon>
        <taxon>Nicotianeae</taxon>
        <taxon>Nicotiana</taxon>
    </lineage>
</organism>
<accession>A0AC58SEC8</accession>
<reference evidence="2" key="2">
    <citation type="submission" date="2025-08" db="UniProtKB">
        <authorList>
            <consortium name="RefSeq"/>
        </authorList>
    </citation>
    <scope>IDENTIFICATION</scope>
    <source>
        <tissue evidence="2">Leaf</tissue>
    </source>
</reference>
<reference evidence="1" key="1">
    <citation type="journal article" date="2014" name="Nat. Commun.">
        <title>The tobacco genome sequence and its comparison with those of tomato and potato.</title>
        <authorList>
            <person name="Sierro N."/>
            <person name="Battey J.N."/>
            <person name="Ouadi S."/>
            <person name="Bakaher N."/>
            <person name="Bovet L."/>
            <person name="Willig A."/>
            <person name="Goepfert S."/>
            <person name="Peitsch M.C."/>
            <person name="Ivanov N.V."/>
        </authorList>
    </citation>
    <scope>NUCLEOTIDE SEQUENCE [LARGE SCALE GENOMIC DNA]</scope>
</reference>
<gene>
    <name evidence="2" type="primary">LOC142167074</name>
</gene>
<dbReference type="RefSeq" id="XP_075083331.1">
    <property type="nucleotide sequence ID" value="XM_075227230.1"/>
</dbReference>
<protein>
    <submittedName>
        <fullName evidence="2">Uncharacterized protein LOC142167074</fullName>
    </submittedName>
</protein>
<keyword evidence="1" id="KW-1185">Reference proteome</keyword>
<dbReference type="Proteomes" id="UP000790787">
    <property type="component" value="Chromosome 12"/>
</dbReference>
<evidence type="ECO:0000313" key="2">
    <source>
        <dbReference type="RefSeq" id="XP_075083331.1"/>
    </source>
</evidence>
<sequence>MTHILPLVKDKAFLQAFGILATDCSIFPIHFEKWPDLPVTIFNRYYDRFIKIAETGQKPGRGQLYLATHRNEDGSYINDVAKEICEKIELALSQSTVDESEILPNDIFGKVLGKEHSEKVRCLGLGVVPGRAFRQTRPRYSDLNASSYNNGSCSSQYQEKYNQMLNDHNQSQKNYREIMNVNTQMMNAFKAYMIMKEGRIPEEFAGIFVSPPYSTPSNAASGSISPMDVRRSSGESNLNDNH</sequence>
<name>A0AC58SEC8_TOBAC</name>
<evidence type="ECO:0000313" key="1">
    <source>
        <dbReference type="Proteomes" id="UP000790787"/>
    </source>
</evidence>
<proteinExistence type="predicted"/>